<dbReference type="EMBL" id="FNZM01000004">
    <property type="protein sequence ID" value="SEJ35548.1"/>
    <property type="molecule type" value="Genomic_DNA"/>
</dbReference>
<dbReference type="GeneID" id="61303831"/>
<comment type="caution">
    <text evidence="6">The sequence shown here is derived from an EMBL/GenBank/DDBJ whole genome shotgun (WGS) entry which is preliminary data.</text>
</comment>
<keyword evidence="8" id="KW-1185">Reference proteome</keyword>
<evidence type="ECO:0000313" key="6">
    <source>
        <dbReference type="EMBL" id="SEJ35548.1"/>
    </source>
</evidence>
<dbReference type="Pfam" id="PF12802">
    <property type="entry name" value="MarR_2"/>
    <property type="match status" value="1"/>
</dbReference>
<evidence type="ECO:0000256" key="2">
    <source>
        <dbReference type="ARBA" id="ARBA00023125"/>
    </source>
</evidence>
<dbReference type="RefSeq" id="WP_065060636.1">
    <property type="nucleotide sequence ID" value="NZ_CADFGN010000007.1"/>
</dbReference>
<dbReference type="GO" id="GO:0003700">
    <property type="term" value="F:DNA-binding transcription factor activity"/>
    <property type="evidence" value="ECO:0007669"/>
    <property type="project" value="InterPro"/>
</dbReference>
<dbReference type="PRINTS" id="PR00598">
    <property type="entry name" value="HTHMARR"/>
</dbReference>
<evidence type="ECO:0000313" key="7">
    <source>
        <dbReference type="Proteomes" id="UP000183529"/>
    </source>
</evidence>
<reference evidence="5 8" key="2">
    <citation type="submission" date="2018-05" db="EMBL/GenBank/DDBJ databases">
        <title>Genomic Encyclopedia of Type Strains, Phase IV (KMG-V): Genome sequencing to study the core and pangenomes of soil and plant-associated prokaryotes.</title>
        <authorList>
            <person name="Whitman W."/>
        </authorList>
    </citation>
    <scope>NUCLEOTIDE SEQUENCE [LARGE SCALE GENOMIC DNA]</scope>
    <source>
        <strain evidence="5 8">SIr-6563</strain>
    </source>
</reference>
<evidence type="ECO:0000256" key="1">
    <source>
        <dbReference type="ARBA" id="ARBA00023015"/>
    </source>
</evidence>
<evidence type="ECO:0000313" key="8">
    <source>
        <dbReference type="Proteomes" id="UP000247515"/>
    </source>
</evidence>
<protein>
    <submittedName>
        <fullName evidence="5 6">Transcriptional regulator</fullName>
    </submittedName>
</protein>
<dbReference type="Gene3D" id="1.10.10.10">
    <property type="entry name" value="Winged helix-like DNA-binding domain superfamily/Winged helix DNA-binding domain"/>
    <property type="match status" value="1"/>
</dbReference>
<dbReference type="InterPro" id="IPR023187">
    <property type="entry name" value="Tscrpt_reg_MarR-type_CS"/>
</dbReference>
<evidence type="ECO:0000259" key="4">
    <source>
        <dbReference type="PROSITE" id="PS50995"/>
    </source>
</evidence>
<keyword evidence="1" id="KW-0805">Transcription regulation</keyword>
<dbReference type="AlphaFoldDB" id="A0A1A5XBU3"/>
<reference evidence="6 7" key="1">
    <citation type="submission" date="2016-10" db="EMBL/GenBank/DDBJ databases">
        <authorList>
            <person name="Varghese N."/>
            <person name="Submissions S."/>
        </authorList>
    </citation>
    <scope>NUCLEOTIDE SEQUENCE [LARGE SCALE GENOMIC DNA]</scope>
    <source>
        <strain evidence="6 7">LMG 22274</strain>
    </source>
</reference>
<name>A0A1A5XBU3_9BURK</name>
<dbReference type="OrthoDB" id="8898282at2"/>
<evidence type="ECO:0000313" key="5">
    <source>
        <dbReference type="EMBL" id="PXX18788.1"/>
    </source>
</evidence>
<dbReference type="Proteomes" id="UP000247515">
    <property type="component" value="Unassembled WGS sequence"/>
</dbReference>
<dbReference type="PANTHER" id="PTHR42756">
    <property type="entry name" value="TRANSCRIPTIONAL REGULATOR, MARR"/>
    <property type="match status" value="1"/>
</dbReference>
<dbReference type="GO" id="GO:0003677">
    <property type="term" value="F:DNA binding"/>
    <property type="evidence" value="ECO:0007669"/>
    <property type="project" value="UniProtKB-KW"/>
</dbReference>
<feature type="domain" description="HTH marR-type" evidence="4">
    <location>
        <begin position="3"/>
        <end position="138"/>
    </location>
</feature>
<dbReference type="PANTHER" id="PTHR42756:SF1">
    <property type="entry name" value="TRANSCRIPTIONAL REPRESSOR OF EMRAB OPERON"/>
    <property type="match status" value="1"/>
</dbReference>
<sequence length="138" mass="15368">MFDQCLYFNTSALARRLEREWSEAFEPFGLTPPQGFMLRAVLERPGSLQHELSDMLSIARPTATRVIDGLEARGYVERQRTEGDQREVAIVPTAQAQAIREALHHASATVTGRIKRTLGGEAFVDTVSRLRTARATLG</sequence>
<keyword evidence="3" id="KW-0804">Transcription</keyword>
<keyword evidence="2 5" id="KW-0238">DNA-binding</keyword>
<dbReference type="PROSITE" id="PS50995">
    <property type="entry name" value="HTH_MARR_2"/>
    <property type="match status" value="1"/>
</dbReference>
<dbReference type="InterPro" id="IPR036388">
    <property type="entry name" value="WH-like_DNA-bd_sf"/>
</dbReference>
<proteinExistence type="predicted"/>
<dbReference type="SUPFAM" id="SSF46785">
    <property type="entry name" value="Winged helix' DNA-binding domain"/>
    <property type="match status" value="1"/>
</dbReference>
<dbReference type="PROSITE" id="PS01117">
    <property type="entry name" value="HTH_MARR_1"/>
    <property type="match status" value="1"/>
</dbReference>
<gene>
    <name evidence="5" type="ORF">C7400_104298</name>
    <name evidence="6" type="ORF">SAMN05216550_104131</name>
</gene>
<dbReference type="Proteomes" id="UP000183529">
    <property type="component" value="Unassembled WGS sequence"/>
</dbReference>
<dbReference type="InterPro" id="IPR000835">
    <property type="entry name" value="HTH_MarR-typ"/>
</dbReference>
<dbReference type="InterPro" id="IPR036390">
    <property type="entry name" value="WH_DNA-bd_sf"/>
</dbReference>
<evidence type="ECO:0000256" key="3">
    <source>
        <dbReference type="ARBA" id="ARBA00023163"/>
    </source>
</evidence>
<dbReference type="SMART" id="SM00347">
    <property type="entry name" value="HTH_MARR"/>
    <property type="match status" value="1"/>
</dbReference>
<dbReference type="EMBL" id="QJJV01000004">
    <property type="protein sequence ID" value="PXX18788.1"/>
    <property type="molecule type" value="Genomic_DNA"/>
</dbReference>
<organism evidence="6 7">
    <name type="scientific">Paraburkholderia tropica</name>
    <dbReference type="NCBI Taxonomy" id="92647"/>
    <lineage>
        <taxon>Bacteria</taxon>
        <taxon>Pseudomonadati</taxon>
        <taxon>Pseudomonadota</taxon>
        <taxon>Betaproteobacteria</taxon>
        <taxon>Burkholderiales</taxon>
        <taxon>Burkholderiaceae</taxon>
        <taxon>Paraburkholderia</taxon>
    </lineage>
</organism>
<accession>A0A1A5XBU3</accession>